<accession>A0A6N8L1F8</accession>
<proteinExistence type="predicted"/>
<sequence>MMRIYNKMLIGLAVVGFLGSCDKTLDTPPDSRTELDTPEKIQKLLVSAYPRASVYWMNEMASDNTDYNGDQFFAYDRFQVQSFLWQDITEASNDNTYEIWSKHYEAIGTANAALEAIEKLCNPSNLNAARGEALMCRAYSHFVLVNAFSHAYNKTTSETDLGIPYSDKIEKELITKHDRGSVAQTYANIQADIEEALPLVSDSYYTQPKFHFNIKAAYAFAARFYLYHREYDKAIAAANKALGADARADLRNWDALQKMSNNNFIKPNAYINKDEKSNYLLMDAVSSWGYCHGPYKGGGRYSYNKYIADTEATNSSGPWEDYALLNFRTLNYDAQVKKMVSYKIGAYFEYTDIINKIGYVHSVQAIFTADETLLTRAEAYALKGDVDNAAKDMLTFFGNYTIKRNISKQSILNYYKNIAYYKYDVPTPKKAFNIDFTLSEDQENMIHSVLHARRILNMHEGLRWNDVKRYGMVIYRRLVQNNEVGVLDELKPNDHRRAFQLPKEILGAGLAPNPR</sequence>
<dbReference type="InterPro" id="IPR033985">
    <property type="entry name" value="SusD-like_N"/>
</dbReference>
<organism evidence="2 3">
    <name type="scientific">Sphingobacterium humi</name>
    <dbReference type="NCBI Taxonomy" id="1796905"/>
    <lineage>
        <taxon>Bacteria</taxon>
        <taxon>Pseudomonadati</taxon>
        <taxon>Bacteroidota</taxon>
        <taxon>Sphingobacteriia</taxon>
        <taxon>Sphingobacteriales</taxon>
        <taxon>Sphingobacteriaceae</taxon>
        <taxon>Sphingobacterium</taxon>
    </lineage>
</organism>
<name>A0A6N8L1F8_9SPHI</name>
<dbReference type="InterPro" id="IPR011990">
    <property type="entry name" value="TPR-like_helical_dom_sf"/>
</dbReference>
<keyword evidence="3" id="KW-1185">Reference proteome</keyword>
<reference evidence="2 3" key="1">
    <citation type="submission" date="2019-12" db="EMBL/GenBank/DDBJ databases">
        <authorList>
            <person name="Dong K."/>
        </authorList>
    </citation>
    <scope>NUCLEOTIDE SEQUENCE [LARGE SCALE GENOMIC DNA]</scope>
    <source>
        <strain evidence="2 3">JCM 31225</strain>
    </source>
</reference>
<feature type="domain" description="SusD-like N-terminal" evidence="1">
    <location>
        <begin position="25"/>
        <end position="226"/>
    </location>
</feature>
<dbReference type="AlphaFoldDB" id="A0A6N8L1F8"/>
<dbReference type="PROSITE" id="PS51257">
    <property type="entry name" value="PROKAR_LIPOPROTEIN"/>
    <property type="match status" value="1"/>
</dbReference>
<gene>
    <name evidence="2" type="ORF">GQF63_06185</name>
</gene>
<dbReference type="Pfam" id="PF14322">
    <property type="entry name" value="SusD-like_3"/>
    <property type="match status" value="1"/>
</dbReference>
<dbReference type="OrthoDB" id="1147023at2"/>
<protein>
    <submittedName>
        <fullName evidence="2">RagB/SusD family nutrient uptake outer membrane protein</fullName>
    </submittedName>
</protein>
<evidence type="ECO:0000313" key="3">
    <source>
        <dbReference type="Proteomes" id="UP000435036"/>
    </source>
</evidence>
<dbReference type="Gene3D" id="1.25.40.390">
    <property type="match status" value="1"/>
</dbReference>
<dbReference type="SUPFAM" id="SSF48452">
    <property type="entry name" value="TPR-like"/>
    <property type="match status" value="1"/>
</dbReference>
<dbReference type="EMBL" id="WSQA01000004">
    <property type="protein sequence ID" value="MVZ61602.1"/>
    <property type="molecule type" value="Genomic_DNA"/>
</dbReference>
<evidence type="ECO:0000259" key="1">
    <source>
        <dbReference type="Pfam" id="PF14322"/>
    </source>
</evidence>
<dbReference type="Proteomes" id="UP000435036">
    <property type="component" value="Unassembled WGS sequence"/>
</dbReference>
<comment type="caution">
    <text evidence="2">The sequence shown here is derived from an EMBL/GenBank/DDBJ whole genome shotgun (WGS) entry which is preliminary data.</text>
</comment>
<evidence type="ECO:0000313" key="2">
    <source>
        <dbReference type="EMBL" id="MVZ61602.1"/>
    </source>
</evidence>
<dbReference type="RefSeq" id="WP_160368354.1">
    <property type="nucleotide sequence ID" value="NZ_WSQA01000004.1"/>
</dbReference>